<accession>A0AAX4P0C4</accession>
<reference evidence="2 3" key="1">
    <citation type="submission" date="2024-03" db="EMBL/GenBank/DDBJ databases">
        <title>Complete genome sequence of the green alga Chloropicon roscoffensis RCC1871.</title>
        <authorList>
            <person name="Lemieux C."/>
            <person name="Pombert J.-F."/>
            <person name="Otis C."/>
            <person name="Turmel M."/>
        </authorList>
    </citation>
    <scope>NUCLEOTIDE SEQUENCE [LARGE SCALE GENOMIC DNA]</scope>
    <source>
        <strain evidence="2 3">RCC1871</strain>
    </source>
</reference>
<gene>
    <name evidence="2" type="ORF">HKI87_02g11740</name>
</gene>
<sequence>MRTVMLALVVSIAVVIGNASMSMAGSKASLLYDPKSPVPDSGKEVLKSQLEFMAVELFSLAVAEVVDVSVEGSM</sequence>
<dbReference type="EMBL" id="CP151502">
    <property type="protein sequence ID" value="WZN59648.1"/>
    <property type="molecule type" value="Genomic_DNA"/>
</dbReference>
<name>A0AAX4P0C4_9CHLO</name>
<feature type="signal peptide" evidence="1">
    <location>
        <begin position="1"/>
        <end position="19"/>
    </location>
</feature>
<proteinExistence type="predicted"/>
<keyword evidence="3" id="KW-1185">Reference proteome</keyword>
<evidence type="ECO:0000313" key="3">
    <source>
        <dbReference type="Proteomes" id="UP001472866"/>
    </source>
</evidence>
<protein>
    <submittedName>
        <fullName evidence="2">Uncharacterized protein</fullName>
    </submittedName>
</protein>
<organism evidence="2 3">
    <name type="scientific">Chloropicon roscoffensis</name>
    <dbReference type="NCBI Taxonomy" id="1461544"/>
    <lineage>
        <taxon>Eukaryota</taxon>
        <taxon>Viridiplantae</taxon>
        <taxon>Chlorophyta</taxon>
        <taxon>Chloropicophyceae</taxon>
        <taxon>Chloropicales</taxon>
        <taxon>Chloropicaceae</taxon>
        <taxon>Chloropicon</taxon>
    </lineage>
</organism>
<dbReference type="Proteomes" id="UP001472866">
    <property type="component" value="Chromosome 02"/>
</dbReference>
<feature type="chain" id="PRO_5043399587" evidence="1">
    <location>
        <begin position="20"/>
        <end position="74"/>
    </location>
</feature>
<dbReference type="AlphaFoldDB" id="A0AAX4P0C4"/>
<evidence type="ECO:0000256" key="1">
    <source>
        <dbReference type="SAM" id="SignalP"/>
    </source>
</evidence>
<evidence type="ECO:0000313" key="2">
    <source>
        <dbReference type="EMBL" id="WZN59648.1"/>
    </source>
</evidence>
<keyword evidence="1" id="KW-0732">Signal</keyword>